<keyword evidence="2" id="KW-0812">Transmembrane</keyword>
<evidence type="ECO:0000313" key="4">
    <source>
        <dbReference type="WBParaSite" id="MBELARI_LOCUS19810"/>
    </source>
</evidence>
<feature type="transmembrane region" description="Helical" evidence="2">
    <location>
        <begin position="94"/>
        <end position="119"/>
    </location>
</feature>
<name>A0AAF3F068_9BILA</name>
<feature type="transmembrane region" description="Helical" evidence="2">
    <location>
        <begin position="56"/>
        <end position="74"/>
    </location>
</feature>
<dbReference type="Proteomes" id="UP000887575">
    <property type="component" value="Unassembled WGS sequence"/>
</dbReference>
<reference evidence="4" key="1">
    <citation type="submission" date="2024-02" db="UniProtKB">
        <authorList>
            <consortium name="WormBaseParasite"/>
        </authorList>
    </citation>
    <scope>IDENTIFICATION</scope>
</reference>
<feature type="transmembrane region" description="Helical" evidence="2">
    <location>
        <begin position="131"/>
        <end position="160"/>
    </location>
</feature>
<organism evidence="3 4">
    <name type="scientific">Mesorhabditis belari</name>
    <dbReference type="NCBI Taxonomy" id="2138241"/>
    <lineage>
        <taxon>Eukaryota</taxon>
        <taxon>Metazoa</taxon>
        <taxon>Ecdysozoa</taxon>
        <taxon>Nematoda</taxon>
        <taxon>Chromadorea</taxon>
        <taxon>Rhabditida</taxon>
        <taxon>Rhabditina</taxon>
        <taxon>Rhabditomorpha</taxon>
        <taxon>Rhabditoidea</taxon>
        <taxon>Rhabditidae</taxon>
        <taxon>Mesorhabditinae</taxon>
        <taxon>Mesorhabditis</taxon>
    </lineage>
</organism>
<proteinExistence type="predicted"/>
<dbReference type="WBParaSite" id="MBELARI_LOCUS19810">
    <property type="protein sequence ID" value="MBELARI_LOCUS19810"/>
    <property type="gene ID" value="MBELARI_LOCUS19810"/>
</dbReference>
<evidence type="ECO:0000256" key="1">
    <source>
        <dbReference type="SAM" id="MobiDB-lite"/>
    </source>
</evidence>
<dbReference type="AlphaFoldDB" id="A0AAF3F068"/>
<sequence>MQISSRQTISSADQLLLYFESEQRKPLTSFDNDAPPPVYQKETVQKRQRGKQEEPWKISAFMIIGSLLLSVTYLMNLIDWLSQAVSCYGSNLSIILTMIGISFGFHFAEAIVLSVSTFYTHRIANQSKNIFSNIILVISTISFLYSLFSSIILLLVMYLMMDEACLFTGKDVSL</sequence>
<evidence type="ECO:0000256" key="2">
    <source>
        <dbReference type="SAM" id="Phobius"/>
    </source>
</evidence>
<keyword evidence="2" id="KW-0472">Membrane</keyword>
<feature type="region of interest" description="Disordered" evidence="1">
    <location>
        <begin position="27"/>
        <end position="51"/>
    </location>
</feature>
<keyword evidence="3" id="KW-1185">Reference proteome</keyword>
<evidence type="ECO:0000313" key="3">
    <source>
        <dbReference type="Proteomes" id="UP000887575"/>
    </source>
</evidence>
<keyword evidence="2" id="KW-1133">Transmembrane helix</keyword>
<accession>A0AAF3F068</accession>
<protein>
    <submittedName>
        <fullName evidence="4">Uncharacterized protein</fullName>
    </submittedName>
</protein>